<evidence type="ECO:0000256" key="3">
    <source>
        <dbReference type="ARBA" id="ARBA00022729"/>
    </source>
</evidence>
<protein>
    <submittedName>
        <fullName evidence="6">Alkaline phosphatase PafA</fullName>
        <ecNumber evidence="6">3.1.3.1</ecNumber>
    </submittedName>
</protein>
<keyword evidence="2 4" id="KW-0479">Metal-binding</keyword>
<dbReference type="PANTHER" id="PTHR10151">
    <property type="entry name" value="ECTONUCLEOTIDE PYROPHOSPHATASE/PHOSPHODIESTERASE"/>
    <property type="match status" value="1"/>
</dbReference>
<dbReference type="NCBIfam" id="NF042991">
    <property type="entry name" value="alk_phos_PafA"/>
    <property type="match status" value="1"/>
</dbReference>
<dbReference type="InterPro" id="IPR017850">
    <property type="entry name" value="Alkaline_phosphatase_core_sf"/>
</dbReference>
<dbReference type="GO" id="GO:0004035">
    <property type="term" value="F:alkaline phosphatase activity"/>
    <property type="evidence" value="ECO:0007669"/>
    <property type="project" value="UniProtKB-EC"/>
</dbReference>
<dbReference type="Gene3D" id="3.30.1360.150">
    <property type="match status" value="1"/>
</dbReference>
<comment type="caution">
    <text evidence="6">The sequence shown here is derived from an EMBL/GenBank/DDBJ whole genome shotgun (WGS) entry which is preliminary data.</text>
</comment>
<sequence length="550" mass="61207">MKRVFLIALSLLMFWQSQSQNNSSSIADDTPFSRPKLVVGIVVDQMRYDYLTRFWHRYGDDGFKRMIDEGYNFKNNHYNYVPTYTGPGHASVFTGTTPANHGIISNDWYSKAEGKMVYCSSDPNVIPVGTTSSAGKMSPMRMKTTTVADQNRLHTQFKGKTIGIAIKDRGAIMPAGHSANAAYWFHGKNEGVFISSSFYMEKLPEWVQKFNASKKIDTYMKPWETLYDISSYDESGADDNSYEGVFKGEKSPVFPHDLPKYAPFNGNYDIIKATPFGNSLTTDFALAAIDGESLGADEVTDFLTLSFSSTDYVGHQYGVNSKEVEDTYLRLDKDLERLFNYLDIKVGKDAYTVFLTADHGAVHVPGYLQSKRIPSGYVGGGMKQKLNKALQDKYGKNDFIRNISNKQIFFDRAKLKLAKVEVDDVSAFVASQLVDFPQVDKVFTSKQMRETQYENGIAALVQRGYNQKRSGDVLIVFDPAVISHSRTGSTHGSGLRYDTHVPLLFFGKGINRGSTTTYSAIEDIAPTIAALIGTAFPNGATGKVLSKVID</sequence>
<feature type="signal peptide" evidence="5">
    <location>
        <begin position="1"/>
        <end position="19"/>
    </location>
</feature>
<dbReference type="RefSeq" id="WP_386408148.1">
    <property type="nucleotide sequence ID" value="NZ_JBHTJH010000010.1"/>
</dbReference>
<dbReference type="Pfam" id="PF01663">
    <property type="entry name" value="Phosphodiest"/>
    <property type="match status" value="1"/>
</dbReference>
<name>A0ABW3CY67_9FLAO</name>
<evidence type="ECO:0000313" key="7">
    <source>
        <dbReference type="Proteomes" id="UP001596978"/>
    </source>
</evidence>
<dbReference type="CDD" id="cd16016">
    <property type="entry name" value="AP-SPAP"/>
    <property type="match status" value="1"/>
</dbReference>
<dbReference type="Gene3D" id="3.40.720.10">
    <property type="entry name" value="Alkaline Phosphatase, subunit A"/>
    <property type="match status" value="1"/>
</dbReference>
<dbReference type="InterPro" id="IPR002591">
    <property type="entry name" value="Phosphodiest/P_Trfase"/>
</dbReference>
<proteinExistence type="predicted"/>
<dbReference type="SUPFAM" id="SSF53649">
    <property type="entry name" value="Alkaline phosphatase-like"/>
    <property type="match status" value="1"/>
</dbReference>
<evidence type="ECO:0000256" key="2">
    <source>
        <dbReference type="ARBA" id="ARBA00022723"/>
    </source>
</evidence>
<gene>
    <name evidence="6" type="primary">pafA</name>
    <name evidence="6" type="ORF">ACFQ1M_11030</name>
</gene>
<dbReference type="Proteomes" id="UP001596978">
    <property type="component" value="Unassembled WGS sequence"/>
</dbReference>
<organism evidence="6 7">
    <name type="scientific">Sungkyunkwania multivorans</name>
    <dbReference type="NCBI Taxonomy" id="1173618"/>
    <lineage>
        <taxon>Bacteria</taxon>
        <taxon>Pseudomonadati</taxon>
        <taxon>Bacteroidota</taxon>
        <taxon>Flavobacteriia</taxon>
        <taxon>Flavobacteriales</taxon>
        <taxon>Flavobacteriaceae</taxon>
        <taxon>Sungkyunkwania</taxon>
    </lineage>
</organism>
<keyword evidence="1" id="KW-0597">Phosphoprotein</keyword>
<reference evidence="7" key="1">
    <citation type="journal article" date="2019" name="Int. J. Syst. Evol. Microbiol.">
        <title>The Global Catalogue of Microorganisms (GCM) 10K type strain sequencing project: providing services to taxonomists for standard genome sequencing and annotation.</title>
        <authorList>
            <consortium name="The Broad Institute Genomics Platform"/>
            <consortium name="The Broad Institute Genome Sequencing Center for Infectious Disease"/>
            <person name="Wu L."/>
            <person name="Ma J."/>
        </authorList>
    </citation>
    <scope>NUCLEOTIDE SEQUENCE [LARGE SCALE GENOMIC DNA]</scope>
    <source>
        <strain evidence="7">CCUG 62952</strain>
    </source>
</reference>
<evidence type="ECO:0000313" key="6">
    <source>
        <dbReference type="EMBL" id="MFD0862738.1"/>
    </source>
</evidence>
<keyword evidence="6" id="KW-0378">Hydrolase</keyword>
<accession>A0ABW3CY67</accession>
<dbReference type="EC" id="3.1.3.1" evidence="6"/>
<feature type="chain" id="PRO_5045299950" evidence="5">
    <location>
        <begin position="20"/>
        <end position="550"/>
    </location>
</feature>
<keyword evidence="3 5" id="KW-0732">Signal</keyword>
<evidence type="ECO:0000256" key="4">
    <source>
        <dbReference type="PIRNR" id="PIRNR031924"/>
    </source>
</evidence>
<dbReference type="InterPro" id="IPR026263">
    <property type="entry name" value="Alkaline_phosphatase_prok"/>
</dbReference>
<dbReference type="EMBL" id="JBHTJH010000010">
    <property type="protein sequence ID" value="MFD0862738.1"/>
    <property type="molecule type" value="Genomic_DNA"/>
</dbReference>
<dbReference type="PIRSF" id="PIRSF031924">
    <property type="entry name" value="Pi-irrepressible_AP"/>
    <property type="match status" value="1"/>
</dbReference>
<evidence type="ECO:0000256" key="1">
    <source>
        <dbReference type="ARBA" id="ARBA00022553"/>
    </source>
</evidence>
<keyword evidence="7" id="KW-1185">Reference proteome</keyword>
<evidence type="ECO:0000256" key="5">
    <source>
        <dbReference type="SAM" id="SignalP"/>
    </source>
</evidence>
<dbReference type="PANTHER" id="PTHR10151:SF120">
    <property type="entry name" value="BIS(5'-ADENOSYL)-TRIPHOSPHATASE"/>
    <property type="match status" value="1"/>
</dbReference>